<organism evidence="1 2">
    <name type="scientific">Motilimonas pumila</name>
    <dbReference type="NCBI Taxonomy" id="2303987"/>
    <lineage>
        <taxon>Bacteria</taxon>
        <taxon>Pseudomonadati</taxon>
        <taxon>Pseudomonadota</taxon>
        <taxon>Gammaproteobacteria</taxon>
        <taxon>Alteromonadales</taxon>
        <taxon>Alteromonadales genera incertae sedis</taxon>
        <taxon>Motilimonas</taxon>
    </lineage>
</organism>
<dbReference type="OrthoDB" id="9778801at2"/>
<proteinExistence type="predicted"/>
<evidence type="ECO:0000313" key="1">
    <source>
        <dbReference type="EMBL" id="RJG48136.1"/>
    </source>
</evidence>
<protein>
    <submittedName>
        <fullName evidence="1">DUF1365 domain-containing protein</fullName>
    </submittedName>
</protein>
<comment type="caution">
    <text evidence="1">The sequence shown here is derived from an EMBL/GenBank/DDBJ whole genome shotgun (WGS) entry which is preliminary data.</text>
</comment>
<name>A0A418YFH5_9GAMM</name>
<keyword evidence="2" id="KW-1185">Reference proteome</keyword>
<dbReference type="Proteomes" id="UP000283255">
    <property type="component" value="Unassembled WGS sequence"/>
</dbReference>
<reference evidence="1 2" key="1">
    <citation type="submission" date="2018-09" db="EMBL/GenBank/DDBJ databases">
        <authorList>
            <person name="Wang F."/>
        </authorList>
    </citation>
    <scope>NUCLEOTIDE SEQUENCE [LARGE SCALE GENOMIC DNA]</scope>
    <source>
        <strain evidence="1 2">PLHSC7-2</strain>
    </source>
</reference>
<accession>A0A418YFH5</accession>
<dbReference type="EMBL" id="QZCH01000009">
    <property type="protein sequence ID" value="RJG48136.1"/>
    <property type="molecule type" value="Genomic_DNA"/>
</dbReference>
<evidence type="ECO:0000313" key="2">
    <source>
        <dbReference type="Proteomes" id="UP000283255"/>
    </source>
</evidence>
<dbReference type="Pfam" id="PF07103">
    <property type="entry name" value="DUF1365"/>
    <property type="match status" value="1"/>
</dbReference>
<dbReference type="InterPro" id="IPR010775">
    <property type="entry name" value="DUF1365"/>
</dbReference>
<gene>
    <name evidence="1" type="ORF">D1Z90_08670</name>
</gene>
<sequence length="258" mass="29961">MTDIGQQPQAGEFNSCIYTGVVRHRRFAVAKHEFSYKMFLLALDLDELPALQQASRWFKVNRFAPLSFRCSDYLTGKASLTRQDIWEKVSQLGGAPLDGKVIFIGQMRCFGIYFSPINMYYCYKNDDELVYLLAEVSNTPWNQRHYYLIDIENQPVSDKDFHVSPFMDLAMKYHWRIKAPGKQLSLHIENHNDTKVFDASLNMQRTALNNDNLRRSILSIPAMTVKTVCGIYWQALKLYLKKVPYIAPPEEKEADNVR</sequence>
<dbReference type="PANTHER" id="PTHR33973:SF4">
    <property type="entry name" value="OS07G0153300 PROTEIN"/>
    <property type="match status" value="1"/>
</dbReference>
<dbReference type="RefSeq" id="WP_119910362.1">
    <property type="nucleotide sequence ID" value="NZ_QZCH01000009.1"/>
</dbReference>
<dbReference type="PANTHER" id="PTHR33973">
    <property type="entry name" value="OS07G0153300 PROTEIN"/>
    <property type="match status" value="1"/>
</dbReference>
<reference evidence="1 2" key="2">
    <citation type="submission" date="2019-01" db="EMBL/GenBank/DDBJ databases">
        <title>Motilimonas pumilus sp. nov., isolated from the gut of sea cucumber (Apostichopus japonicus).</title>
        <authorList>
            <person name="Wang F.-Q."/>
            <person name="Ren L.-H."/>
            <person name="Lin Y.-W."/>
            <person name="Sun G.-H."/>
            <person name="Du Z.-J."/>
            <person name="Zhao J.-X."/>
            <person name="Liu X.-J."/>
            <person name="Liu L.-J."/>
        </authorList>
    </citation>
    <scope>NUCLEOTIDE SEQUENCE [LARGE SCALE GENOMIC DNA]</scope>
    <source>
        <strain evidence="1 2">PLHSC7-2</strain>
    </source>
</reference>
<dbReference type="AlphaFoldDB" id="A0A418YFH5"/>